<sequence>MEIITKFTVATEQGVDVLMELTQALTVEKLGPLLAPDVLDNHIRHELTKEKLVMELNSMSNQWLVVYVDGRAAGYARITSKGQRPASLQGGRSIRIADFGILAKYNTSAVYMALLDKCLSVCRSYENIWVQEYVDHPVLELLEEHGFVQQEGSSVLGDLPLASVFLVRRAIE</sequence>
<evidence type="ECO:0000313" key="1">
    <source>
        <dbReference type="EMBL" id="SMG12396.1"/>
    </source>
</evidence>
<dbReference type="Gene3D" id="3.40.630.30">
    <property type="match status" value="1"/>
</dbReference>
<accession>A0A1X7ICW7</accession>
<reference evidence="1 2" key="1">
    <citation type="submission" date="2017-04" db="EMBL/GenBank/DDBJ databases">
        <authorList>
            <person name="Afonso C.L."/>
            <person name="Miller P.J."/>
            <person name="Scott M.A."/>
            <person name="Spackman E."/>
            <person name="Goraichik I."/>
            <person name="Dimitrov K.M."/>
            <person name="Suarez D.L."/>
            <person name="Swayne D.E."/>
        </authorList>
    </citation>
    <scope>NUCLEOTIDE SEQUENCE [LARGE SCALE GENOMIC DNA]</scope>
    <source>
        <strain evidence="1 2">DSM 22418</strain>
    </source>
</reference>
<dbReference type="RefSeq" id="WP_085471545.1">
    <property type="nucleotide sequence ID" value="NZ_FXAU01000001.1"/>
</dbReference>
<dbReference type="EMBL" id="FXAU01000001">
    <property type="protein sequence ID" value="SMG12396.1"/>
    <property type="molecule type" value="Genomic_DNA"/>
</dbReference>
<protein>
    <recommendedName>
        <fullName evidence="3">N-acetyltransferase domain-containing protein</fullName>
    </recommendedName>
</protein>
<evidence type="ECO:0008006" key="3">
    <source>
        <dbReference type="Google" id="ProtNLM"/>
    </source>
</evidence>
<dbReference type="Proteomes" id="UP000192980">
    <property type="component" value="Unassembled WGS sequence"/>
</dbReference>
<dbReference type="AlphaFoldDB" id="A0A1X7ICW7"/>
<organism evidence="1 2">
    <name type="scientific">Sphingobacterium psychroaquaticum</name>
    <dbReference type="NCBI Taxonomy" id="561061"/>
    <lineage>
        <taxon>Bacteria</taxon>
        <taxon>Pseudomonadati</taxon>
        <taxon>Bacteroidota</taxon>
        <taxon>Sphingobacteriia</taxon>
        <taxon>Sphingobacteriales</taxon>
        <taxon>Sphingobacteriaceae</taxon>
        <taxon>Sphingobacterium</taxon>
    </lineage>
</organism>
<proteinExistence type="predicted"/>
<keyword evidence="2" id="KW-1185">Reference proteome</keyword>
<dbReference type="InterPro" id="IPR016181">
    <property type="entry name" value="Acyl_CoA_acyltransferase"/>
</dbReference>
<evidence type="ECO:0000313" key="2">
    <source>
        <dbReference type="Proteomes" id="UP000192980"/>
    </source>
</evidence>
<gene>
    <name evidence="1" type="ORF">SAMN05660862_0687</name>
</gene>
<dbReference type="OrthoDB" id="660843at2"/>
<name>A0A1X7ICW7_9SPHI</name>
<dbReference type="SUPFAM" id="SSF55729">
    <property type="entry name" value="Acyl-CoA N-acyltransferases (Nat)"/>
    <property type="match status" value="1"/>
</dbReference>